<feature type="compositionally biased region" description="Basic and acidic residues" evidence="6">
    <location>
        <begin position="757"/>
        <end position="779"/>
    </location>
</feature>
<keyword evidence="9" id="KW-1185">Reference proteome</keyword>
<evidence type="ECO:0000256" key="4">
    <source>
        <dbReference type="PROSITE-ProRule" id="PRU01251"/>
    </source>
</evidence>
<evidence type="ECO:0000256" key="6">
    <source>
        <dbReference type="SAM" id="MobiDB-lite"/>
    </source>
</evidence>
<evidence type="ECO:0000259" key="7">
    <source>
        <dbReference type="PROSITE" id="PS51903"/>
    </source>
</evidence>
<dbReference type="CDD" id="cd00009">
    <property type="entry name" value="AAA"/>
    <property type="match status" value="1"/>
</dbReference>
<dbReference type="RefSeq" id="XP_005787470.1">
    <property type="nucleotide sequence ID" value="XM_005787413.1"/>
</dbReference>
<evidence type="ECO:0000256" key="5">
    <source>
        <dbReference type="SAM" id="Coils"/>
    </source>
</evidence>
<dbReference type="InterPro" id="IPR003593">
    <property type="entry name" value="AAA+_ATPase"/>
</dbReference>
<dbReference type="PaxDb" id="2903-EOD35041"/>
<dbReference type="GO" id="GO:0016887">
    <property type="term" value="F:ATP hydrolysis activity"/>
    <property type="evidence" value="ECO:0007669"/>
    <property type="project" value="InterPro"/>
</dbReference>
<name>A0A0D3KH06_EMIH1</name>
<keyword evidence="3" id="KW-0067">ATP-binding</keyword>
<dbReference type="InterPro" id="IPR004176">
    <property type="entry name" value="Clp_R_N"/>
</dbReference>
<dbReference type="PROSITE" id="PS51903">
    <property type="entry name" value="CLP_R"/>
    <property type="match status" value="1"/>
</dbReference>
<dbReference type="InterPro" id="IPR027417">
    <property type="entry name" value="P-loop_NTPase"/>
</dbReference>
<keyword evidence="5" id="KW-0175">Coiled coil</keyword>
<dbReference type="STRING" id="2903.R1FHP6"/>
<feature type="compositionally biased region" description="Basic and acidic residues" evidence="6">
    <location>
        <begin position="726"/>
        <end position="740"/>
    </location>
</feature>
<evidence type="ECO:0000313" key="8">
    <source>
        <dbReference type="EnsemblProtists" id="EOD35041"/>
    </source>
</evidence>
<evidence type="ECO:0000256" key="3">
    <source>
        <dbReference type="ARBA" id="ARBA00022840"/>
    </source>
</evidence>
<keyword evidence="2" id="KW-0547">Nucleotide-binding</keyword>
<dbReference type="Pfam" id="PF02861">
    <property type="entry name" value="Clp_N"/>
    <property type="match status" value="1"/>
</dbReference>
<evidence type="ECO:0000313" key="9">
    <source>
        <dbReference type="Proteomes" id="UP000013827"/>
    </source>
</evidence>
<organism evidence="8 9">
    <name type="scientific">Emiliania huxleyi (strain CCMP1516)</name>
    <dbReference type="NCBI Taxonomy" id="280463"/>
    <lineage>
        <taxon>Eukaryota</taxon>
        <taxon>Haptista</taxon>
        <taxon>Haptophyta</taxon>
        <taxon>Prymnesiophyceae</taxon>
        <taxon>Isochrysidales</taxon>
        <taxon>Noelaerhabdaceae</taxon>
        <taxon>Emiliania</taxon>
    </lineage>
</organism>
<dbReference type="SMART" id="SM00382">
    <property type="entry name" value="AAA"/>
    <property type="match status" value="1"/>
</dbReference>
<accession>A0A0D3KH06</accession>
<dbReference type="InterPro" id="IPR003959">
    <property type="entry name" value="ATPase_AAA_core"/>
</dbReference>
<dbReference type="InterPro" id="IPR036628">
    <property type="entry name" value="Clp_N_dom_sf"/>
</dbReference>
<dbReference type="PANTHER" id="PTHR11638:SF18">
    <property type="entry name" value="HEAT SHOCK PROTEIN 104"/>
    <property type="match status" value="1"/>
</dbReference>
<dbReference type="HOGENOM" id="CLU_359619_0_0_1"/>
<dbReference type="Gene3D" id="1.10.1780.10">
    <property type="entry name" value="Clp, N-terminal domain"/>
    <property type="match status" value="1"/>
</dbReference>
<dbReference type="EnsemblProtists" id="EOD35041">
    <property type="protein sequence ID" value="EOD35041"/>
    <property type="gene ID" value="EMIHUDRAFT_455385"/>
</dbReference>
<dbReference type="Proteomes" id="UP000013827">
    <property type="component" value="Unassembled WGS sequence"/>
</dbReference>
<keyword evidence="1 4" id="KW-0677">Repeat</keyword>
<dbReference type="SUPFAM" id="SSF52540">
    <property type="entry name" value="P-loop containing nucleoside triphosphate hydrolases"/>
    <property type="match status" value="1"/>
</dbReference>
<dbReference type="GO" id="GO:0005524">
    <property type="term" value="F:ATP binding"/>
    <property type="evidence" value="ECO:0007669"/>
    <property type="project" value="UniProtKB-KW"/>
</dbReference>
<dbReference type="Gene3D" id="3.40.50.300">
    <property type="entry name" value="P-loop containing nucleotide triphosphate hydrolases"/>
    <property type="match status" value="1"/>
</dbReference>
<evidence type="ECO:0000256" key="2">
    <source>
        <dbReference type="ARBA" id="ARBA00022741"/>
    </source>
</evidence>
<dbReference type="Pfam" id="PF00004">
    <property type="entry name" value="AAA"/>
    <property type="match status" value="1"/>
</dbReference>
<dbReference type="InterPro" id="IPR050130">
    <property type="entry name" value="ClpA_ClpB"/>
</dbReference>
<dbReference type="GO" id="GO:0034605">
    <property type="term" value="P:cellular response to heat"/>
    <property type="evidence" value="ECO:0007669"/>
    <property type="project" value="TreeGrafter"/>
</dbReference>
<dbReference type="eggNOG" id="KOG1051">
    <property type="taxonomic scope" value="Eukaryota"/>
</dbReference>
<protein>
    <recommendedName>
        <fullName evidence="7">Clp R domain-containing protein</fullName>
    </recommendedName>
</protein>
<feature type="compositionally biased region" description="Low complexity" evidence="6">
    <location>
        <begin position="746"/>
        <end position="756"/>
    </location>
</feature>
<dbReference type="KEGG" id="ehx:EMIHUDRAFT_455385"/>
<dbReference type="GeneID" id="17280312"/>
<proteinExistence type="predicted"/>
<dbReference type="GO" id="GO:0005737">
    <property type="term" value="C:cytoplasm"/>
    <property type="evidence" value="ECO:0007669"/>
    <property type="project" value="TreeGrafter"/>
</dbReference>
<dbReference type="PANTHER" id="PTHR11638">
    <property type="entry name" value="ATP-DEPENDENT CLP PROTEASE"/>
    <property type="match status" value="1"/>
</dbReference>
<feature type="region of interest" description="Disordered" evidence="6">
    <location>
        <begin position="726"/>
        <end position="779"/>
    </location>
</feature>
<feature type="domain" description="Clp R" evidence="7">
    <location>
        <begin position="43"/>
        <end position="183"/>
    </location>
</feature>
<evidence type="ECO:0000256" key="1">
    <source>
        <dbReference type="ARBA" id="ARBA00022737"/>
    </source>
</evidence>
<feature type="coiled-coil region" evidence="5">
    <location>
        <begin position="639"/>
        <end position="676"/>
    </location>
</feature>
<reference evidence="8" key="2">
    <citation type="submission" date="2024-10" db="UniProtKB">
        <authorList>
            <consortium name="EnsemblProtists"/>
        </authorList>
    </citation>
    <scope>IDENTIFICATION</scope>
</reference>
<sequence>MLCAISAALAIAPPSAFVACRRPALSRHRCARMAENADELLSPALWTVQGYSSVQGLVPVCQRLNQRRAEAEHLGISLLADGSIACRVVAAAGADPRSLRVGFEDFAAAQGVRARGGGEAPQLGESLLALLRKAAAQRRLLVDERLSAKHVLLALLEDARRAAREANLDRASLTAAITLLQAEHSRSKERGAISSGERAGRLAPVIGREAAVRRVAAVLSLRTKNNPALLGAPGAGKAAVVEGLAHLLANGDVPQAVRGKRLIAVDFGALVGGATRRGEVEARLRALLSEAQQAEGEGAILYLDELHSLVGPPLDAAPLLKAALKASPKLRCIGASTLEQYRLLVETDAALERRFQQVLLGAEQLPVEVDLPAVREAAEREEIATQREETTAAQAAADAAAAAGEDYARAASLSERLETLAAREAIGALRGEEAREEGGYDRAAARKGELVRREEAAWAALAGHAEATAAEEAMSAALADETRHDVADRARWEARERGLAEEVAALREALDQKLAEQAECGVSVARCDAAIEAVEVRLAASAGAAELRSKLDALEQAGALILDELADCRAAQRRHGDAVVQGEAEAGRLQLEVKGLQDQRARLELEVKLASSSRKFAEAAELSAELKALCVKLDGDEDVALQQQVLEQVETEKASLAAESAREAALQRELQQEQRSLDRRRFDLLLEHLEAVRAVLPEAEAAQAELLSAELEQSEAARHELMRRWAWDTRGRPKRPAGEEKEGEGEAAAKAAAATQKESKKARERASDEDRDASSRPAG</sequence>
<dbReference type="AlphaFoldDB" id="A0A0D3KH06"/>
<feature type="coiled-coil region" evidence="5">
    <location>
        <begin position="586"/>
        <end position="613"/>
    </location>
</feature>
<reference evidence="9" key="1">
    <citation type="journal article" date="2013" name="Nature">
        <title>Pan genome of the phytoplankton Emiliania underpins its global distribution.</title>
        <authorList>
            <person name="Read B.A."/>
            <person name="Kegel J."/>
            <person name="Klute M.J."/>
            <person name="Kuo A."/>
            <person name="Lefebvre S.C."/>
            <person name="Maumus F."/>
            <person name="Mayer C."/>
            <person name="Miller J."/>
            <person name="Monier A."/>
            <person name="Salamov A."/>
            <person name="Young J."/>
            <person name="Aguilar M."/>
            <person name="Claverie J.M."/>
            <person name="Frickenhaus S."/>
            <person name="Gonzalez K."/>
            <person name="Herman E.K."/>
            <person name="Lin Y.C."/>
            <person name="Napier J."/>
            <person name="Ogata H."/>
            <person name="Sarno A.F."/>
            <person name="Shmutz J."/>
            <person name="Schroeder D."/>
            <person name="de Vargas C."/>
            <person name="Verret F."/>
            <person name="von Dassow P."/>
            <person name="Valentin K."/>
            <person name="Van de Peer Y."/>
            <person name="Wheeler G."/>
            <person name="Dacks J.B."/>
            <person name="Delwiche C.F."/>
            <person name="Dyhrman S.T."/>
            <person name="Glockner G."/>
            <person name="John U."/>
            <person name="Richards T."/>
            <person name="Worden A.Z."/>
            <person name="Zhang X."/>
            <person name="Grigoriev I.V."/>
            <person name="Allen A.E."/>
            <person name="Bidle K."/>
            <person name="Borodovsky M."/>
            <person name="Bowler C."/>
            <person name="Brownlee C."/>
            <person name="Cock J.M."/>
            <person name="Elias M."/>
            <person name="Gladyshev V.N."/>
            <person name="Groth M."/>
            <person name="Guda C."/>
            <person name="Hadaegh A."/>
            <person name="Iglesias-Rodriguez M.D."/>
            <person name="Jenkins J."/>
            <person name="Jones B.M."/>
            <person name="Lawson T."/>
            <person name="Leese F."/>
            <person name="Lindquist E."/>
            <person name="Lobanov A."/>
            <person name="Lomsadze A."/>
            <person name="Malik S.B."/>
            <person name="Marsh M.E."/>
            <person name="Mackinder L."/>
            <person name="Mock T."/>
            <person name="Mueller-Roeber B."/>
            <person name="Pagarete A."/>
            <person name="Parker M."/>
            <person name="Probert I."/>
            <person name="Quesneville H."/>
            <person name="Raines C."/>
            <person name="Rensing S.A."/>
            <person name="Riano-Pachon D.M."/>
            <person name="Richier S."/>
            <person name="Rokitta S."/>
            <person name="Shiraiwa Y."/>
            <person name="Soanes D.M."/>
            <person name="van der Giezen M."/>
            <person name="Wahlund T.M."/>
            <person name="Williams B."/>
            <person name="Wilson W."/>
            <person name="Wolfe G."/>
            <person name="Wurch L.L."/>
        </authorList>
    </citation>
    <scope>NUCLEOTIDE SEQUENCE</scope>
</reference>
<dbReference type="SUPFAM" id="SSF81923">
    <property type="entry name" value="Double Clp-N motif"/>
    <property type="match status" value="1"/>
</dbReference>